<keyword evidence="1" id="KW-1133">Transmembrane helix</keyword>
<feature type="transmembrane region" description="Helical" evidence="1">
    <location>
        <begin position="160"/>
        <end position="189"/>
    </location>
</feature>
<dbReference type="Proteomes" id="UP000295773">
    <property type="component" value="Unassembled WGS sequence"/>
</dbReference>
<dbReference type="EMBL" id="SMBP01000017">
    <property type="protein sequence ID" value="TCU57615.1"/>
    <property type="molecule type" value="Genomic_DNA"/>
</dbReference>
<keyword evidence="1" id="KW-0812">Transmembrane</keyword>
<feature type="transmembrane region" description="Helical" evidence="1">
    <location>
        <begin position="15"/>
        <end position="32"/>
    </location>
</feature>
<protein>
    <submittedName>
        <fullName evidence="3">Virion large T antigen</fullName>
    </submittedName>
</protein>
<dbReference type="RefSeq" id="WP_132225210.1">
    <property type="nucleotide sequence ID" value="NZ_JANKBG010000016.1"/>
</dbReference>
<feature type="transmembrane region" description="Helical" evidence="1">
    <location>
        <begin position="283"/>
        <end position="301"/>
    </location>
</feature>
<dbReference type="AlphaFoldDB" id="A0A4V2VJW3"/>
<accession>A0A4V2VJW3</accession>
<dbReference type="InterPro" id="IPR010932">
    <property type="entry name" value="Lg_T_Ag_Polyomavir_C"/>
</dbReference>
<keyword evidence="4" id="KW-1185">Reference proteome</keyword>
<dbReference type="GO" id="GO:0005524">
    <property type="term" value="F:ATP binding"/>
    <property type="evidence" value="ECO:0007669"/>
    <property type="project" value="InterPro"/>
</dbReference>
<dbReference type="GO" id="GO:0003677">
    <property type="term" value="F:DNA binding"/>
    <property type="evidence" value="ECO:0007669"/>
    <property type="project" value="InterPro"/>
</dbReference>
<name>A0A4V2VJW3_9FIRM</name>
<feature type="transmembrane region" description="Helical" evidence="1">
    <location>
        <begin position="133"/>
        <end position="153"/>
    </location>
</feature>
<evidence type="ECO:0000313" key="4">
    <source>
        <dbReference type="Proteomes" id="UP000295773"/>
    </source>
</evidence>
<sequence length="345" mass="40204">MMMLELTRLLRTSKWKYLIFIIIVSIAYKQLIYTETGTSMGIAQLLPIMPTLLSQTAMRLSIAILPSFLCIYLLYDIAYQEETISTWESILPCRKIVRKRILQKELMLLFLQCVCLLPSLIIFYLFTGTLSKTFFLILFSIAFLYFLGFHISCYVTSNGFLCIAGGVAIINVWKTCMPLFLLICIYNLGEWSALLVQYAYGIIGTCVIVYGILLLMGERLLLRKLQREMVLKKLLNGYHVTQGELLANRYLSLLDIGMQFIFHRRNTHTVHYWRACAAWEVTLKQHVFVIFFILFSVVYGIAQKTYLMFLGTVCGMLLLLYYYYKEKQRITKIYILPTTKITYKK</sequence>
<dbReference type="Pfam" id="PF06431">
    <property type="entry name" value="Polyoma_lg_T_C"/>
    <property type="match status" value="1"/>
</dbReference>
<evidence type="ECO:0000256" key="1">
    <source>
        <dbReference type="SAM" id="Phobius"/>
    </source>
</evidence>
<evidence type="ECO:0000313" key="3">
    <source>
        <dbReference type="EMBL" id="TCU57615.1"/>
    </source>
</evidence>
<feature type="transmembrane region" description="Helical" evidence="1">
    <location>
        <begin position="195"/>
        <end position="217"/>
    </location>
</feature>
<feature type="domain" description="Large T antigen polyomavirus C-terminal" evidence="2">
    <location>
        <begin position="230"/>
        <end position="313"/>
    </location>
</feature>
<feature type="transmembrane region" description="Helical" evidence="1">
    <location>
        <begin position="307"/>
        <end position="324"/>
    </location>
</feature>
<keyword evidence="1" id="KW-0472">Membrane</keyword>
<proteinExistence type="predicted"/>
<feature type="transmembrane region" description="Helical" evidence="1">
    <location>
        <begin position="106"/>
        <end position="127"/>
    </location>
</feature>
<organism evidence="3 4">
    <name type="scientific">Longicatena caecimuris</name>
    <dbReference type="NCBI Taxonomy" id="1796635"/>
    <lineage>
        <taxon>Bacteria</taxon>
        <taxon>Bacillati</taxon>
        <taxon>Bacillota</taxon>
        <taxon>Erysipelotrichia</taxon>
        <taxon>Erysipelotrichales</taxon>
        <taxon>Erysipelotrichaceae</taxon>
        <taxon>Longicatena</taxon>
    </lineage>
</organism>
<comment type="caution">
    <text evidence="3">The sequence shown here is derived from an EMBL/GenBank/DDBJ whole genome shotgun (WGS) entry which is preliminary data.</text>
</comment>
<feature type="transmembrane region" description="Helical" evidence="1">
    <location>
        <begin position="52"/>
        <end position="75"/>
    </location>
</feature>
<dbReference type="GO" id="GO:0006260">
    <property type="term" value="P:DNA replication"/>
    <property type="evidence" value="ECO:0007669"/>
    <property type="project" value="InterPro"/>
</dbReference>
<evidence type="ECO:0000259" key="2">
    <source>
        <dbReference type="Pfam" id="PF06431"/>
    </source>
</evidence>
<reference evidence="3 4" key="1">
    <citation type="submission" date="2019-03" db="EMBL/GenBank/DDBJ databases">
        <title>Genomic Encyclopedia of Type Strains, Phase IV (KMG-IV): sequencing the most valuable type-strain genomes for metagenomic binning, comparative biology and taxonomic classification.</title>
        <authorList>
            <person name="Goeker M."/>
        </authorList>
    </citation>
    <scope>NUCLEOTIDE SEQUENCE [LARGE SCALE GENOMIC DNA]</scope>
    <source>
        <strain evidence="3 4">DSM 29481</strain>
    </source>
</reference>
<gene>
    <name evidence="3" type="ORF">EDD61_1171</name>
</gene>